<keyword evidence="2" id="KW-1185">Reference proteome</keyword>
<evidence type="ECO:0000313" key="2">
    <source>
        <dbReference type="Proteomes" id="UP000578449"/>
    </source>
</evidence>
<dbReference type="EMBL" id="JACHGN010000005">
    <property type="protein sequence ID" value="MBB5133071.1"/>
    <property type="molecule type" value="Genomic_DNA"/>
</dbReference>
<dbReference type="RefSeq" id="WP_185050033.1">
    <property type="nucleotide sequence ID" value="NZ_BAABIX010000010.1"/>
</dbReference>
<organism evidence="1 2">
    <name type="scientific">Thermocatellispora tengchongensis</name>
    <dbReference type="NCBI Taxonomy" id="1073253"/>
    <lineage>
        <taxon>Bacteria</taxon>
        <taxon>Bacillati</taxon>
        <taxon>Actinomycetota</taxon>
        <taxon>Actinomycetes</taxon>
        <taxon>Streptosporangiales</taxon>
        <taxon>Streptosporangiaceae</taxon>
        <taxon>Thermocatellispora</taxon>
    </lineage>
</organism>
<dbReference type="InterPro" id="IPR017853">
    <property type="entry name" value="GH"/>
</dbReference>
<protein>
    <recommendedName>
        <fullName evidence="3">GH18 domain-containing protein</fullName>
    </recommendedName>
</protein>
<name>A0A840P5C6_9ACTN</name>
<dbReference type="Proteomes" id="UP000578449">
    <property type="component" value="Unassembled WGS sequence"/>
</dbReference>
<dbReference type="Gene3D" id="3.20.20.80">
    <property type="entry name" value="Glycosidases"/>
    <property type="match status" value="1"/>
</dbReference>
<dbReference type="PROSITE" id="PS51318">
    <property type="entry name" value="TAT"/>
    <property type="match status" value="1"/>
</dbReference>
<proteinExistence type="predicted"/>
<dbReference type="InterPro" id="IPR006311">
    <property type="entry name" value="TAT_signal"/>
</dbReference>
<accession>A0A840P5C6</accession>
<dbReference type="SUPFAM" id="SSF51445">
    <property type="entry name" value="(Trans)glycosidases"/>
    <property type="match status" value="1"/>
</dbReference>
<gene>
    <name evidence="1" type="ORF">HNP84_002792</name>
</gene>
<sequence>MTRPDASPRGAARRGLRLLLRAAAVVLALAGLLAGVTAAALRLQFTGAPASWARSSGHDALWLGHMWVDGRRGERDVAALAARLRDTGIKDVYVHSGPFELDGTLKPEKYPNARNFLKWWRTHLPSVRVSAWLGQEVKDGGLDLDDPANRERVLSGARAILDTGFDGVHYNFEPIGDGDAEFLELLDRTRALAPGRLLTTSVPQTEPYLGMRLLARAVIAHDKYWSRGYLREVARRVDQVAVMTYDAYWPMASLYGGHVARQTELALHTVPEKTGLLIGAPAYHDHGGPFLDAAESVAGAAEGARLALTEHGRPRHRVGLALYVDFAATETDWKEYRTAWLRPG</sequence>
<evidence type="ECO:0000313" key="1">
    <source>
        <dbReference type="EMBL" id="MBB5133071.1"/>
    </source>
</evidence>
<evidence type="ECO:0008006" key="3">
    <source>
        <dbReference type="Google" id="ProtNLM"/>
    </source>
</evidence>
<dbReference type="AlphaFoldDB" id="A0A840P5C6"/>
<comment type="caution">
    <text evidence="1">The sequence shown here is derived from an EMBL/GenBank/DDBJ whole genome shotgun (WGS) entry which is preliminary data.</text>
</comment>
<reference evidence="1 2" key="1">
    <citation type="submission" date="2020-08" db="EMBL/GenBank/DDBJ databases">
        <title>Genomic Encyclopedia of Type Strains, Phase IV (KMG-IV): sequencing the most valuable type-strain genomes for metagenomic binning, comparative biology and taxonomic classification.</title>
        <authorList>
            <person name="Goeker M."/>
        </authorList>
    </citation>
    <scope>NUCLEOTIDE SEQUENCE [LARGE SCALE GENOMIC DNA]</scope>
    <source>
        <strain evidence="1 2">DSM 45615</strain>
    </source>
</reference>